<comment type="subcellular location">
    <subcellularLocation>
        <location evidence="1 5">Cytoplasm</location>
    </subcellularLocation>
</comment>
<reference evidence="8" key="1">
    <citation type="submission" date="2020-10" db="EMBL/GenBank/DDBJ databases">
        <authorList>
            <person name="Gilroy R."/>
        </authorList>
    </citation>
    <scope>NUCLEOTIDE SEQUENCE</scope>
    <source>
        <strain evidence="8">ChiGjej1B1-19959</strain>
    </source>
</reference>
<evidence type="ECO:0000313" key="9">
    <source>
        <dbReference type="Proteomes" id="UP000824071"/>
    </source>
</evidence>
<feature type="domain" description="RecX first three-helical" evidence="7">
    <location>
        <begin position="58"/>
        <end position="95"/>
    </location>
</feature>
<dbReference type="EMBL" id="DVMW01000010">
    <property type="protein sequence ID" value="HIU35182.1"/>
    <property type="molecule type" value="Genomic_DNA"/>
</dbReference>
<comment type="caution">
    <text evidence="8">The sequence shown here is derived from an EMBL/GenBank/DDBJ whole genome shotgun (WGS) entry which is preliminary data.</text>
</comment>
<gene>
    <name evidence="5" type="primary">recX</name>
    <name evidence="8" type="ORF">IAC53_01060</name>
</gene>
<comment type="similarity">
    <text evidence="2 5">Belongs to the RecX family.</text>
</comment>
<dbReference type="PANTHER" id="PTHR33602">
    <property type="entry name" value="REGULATORY PROTEIN RECX FAMILY PROTEIN"/>
    <property type="match status" value="1"/>
</dbReference>
<feature type="domain" description="RecX second three-helical" evidence="6">
    <location>
        <begin position="103"/>
        <end position="143"/>
    </location>
</feature>
<evidence type="ECO:0000256" key="4">
    <source>
        <dbReference type="ARBA" id="ARBA00022490"/>
    </source>
</evidence>
<dbReference type="InterPro" id="IPR003783">
    <property type="entry name" value="Regulatory_RecX"/>
</dbReference>
<dbReference type="PANTHER" id="PTHR33602:SF1">
    <property type="entry name" value="REGULATORY PROTEIN RECX FAMILY PROTEIN"/>
    <property type="match status" value="1"/>
</dbReference>
<reference evidence="8" key="2">
    <citation type="journal article" date="2021" name="PeerJ">
        <title>Extensive microbial diversity within the chicken gut microbiome revealed by metagenomics and culture.</title>
        <authorList>
            <person name="Gilroy R."/>
            <person name="Ravi A."/>
            <person name="Getino M."/>
            <person name="Pursley I."/>
            <person name="Horton D.L."/>
            <person name="Alikhan N.F."/>
            <person name="Baker D."/>
            <person name="Gharbi K."/>
            <person name="Hall N."/>
            <person name="Watson M."/>
            <person name="Adriaenssens E.M."/>
            <person name="Foster-Nyarko E."/>
            <person name="Jarju S."/>
            <person name="Secka A."/>
            <person name="Antonio M."/>
            <person name="Oren A."/>
            <person name="Chaudhuri R.R."/>
            <person name="La Ragione R."/>
            <person name="Hildebrand F."/>
            <person name="Pallen M.J."/>
        </authorList>
    </citation>
    <scope>NUCLEOTIDE SEQUENCE</scope>
    <source>
        <strain evidence="8">ChiGjej1B1-19959</strain>
    </source>
</reference>
<dbReference type="InterPro" id="IPR053926">
    <property type="entry name" value="RecX_HTH_1st"/>
</dbReference>
<evidence type="ECO:0000259" key="7">
    <source>
        <dbReference type="Pfam" id="PF21982"/>
    </source>
</evidence>
<dbReference type="Proteomes" id="UP000824071">
    <property type="component" value="Unassembled WGS sequence"/>
</dbReference>
<evidence type="ECO:0000259" key="6">
    <source>
        <dbReference type="Pfam" id="PF02631"/>
    </source>
</evidence>
<dbReference type="InterPro" id="IPR036388">
    <property type="entry name" value="WH-like_DNA-bd_sf"/>
</dbReference>
<dbReference type="GO" id="GO:0005737">
    <property type="term" value="C:cytoplasm"/>
    <property type="evidence" value="ECO:0007669"/>
    <property type="project" value="UniProtKB-SubCell"/>
</dbReference>
<evidence type="ECO:0000256" key="5">
    <source>
        <dbReference type="HAMAP-Rule" id="MF_01114"/>
    </source>
</evidence>
<organism evidence="8 9">
    <name type="scientific">Candidatus Fimenecus excrementigallinarum</name>
    <dbReference type="NCBI Taxonomy" id="2840816"/>
    <lineage>
        <taxon>Bacteria</taxon>
        <taxon>Bacillati</taxon>
        <taxon>Bacillota</taxon>
        <taxon>Clostridia</taxon>
        <taxon>Candidatus Fimenecus</taxon>
    </lineage>
</organism>
<dbReference type="Gene3D" id="1.10.10.10">
    <property type="entry name" value="Winged helix-like DNA-binding domain superfamily/Winged helix DNA-binding domain"/>
    <property type="match status" value="2"/>
</dbReference>
<evidence type="ECO:0000256" key="3">
    <source>
        <dbReference type="ARBA" id="ARBA00018111"/>
    </source>
</evidence>
<evidence type="ECO:0000256" key="1">
    <source>
        <dbReference type="ARBA" id="ARBA00004496"/>
    </source>
</evidence>
<dbReference type="AlphaFoldDB" id="A0A9D1IFM8"/>
<accession>A0A9D1IFM8</accession>
<sequence length="208" mass="23799">MKLQIKPGKGEKIHIFIDDEYRLTVDSRFWYSERWHNRTEIDSGELAALEQAVGSRRAFNSAEDYLSRRGHSEKELYDKLCRKYPPAAAADAVARVKELGLLDDAAFAAAYAEELARNKHFASRRILLELRRKGVSREIAENAVEGLDKAGETRIIELLQGKYRSALSDEKGRRRAVNGLLRMGYTYADIREAFRTLEQECEELETDG</sequence>
<keyword evidence="4 5" id="KW-0963">Cytoplasm</keyword>
<evidence type="ECO:0000256" key="2">
    <source>
        <dbReference type="ARBA" id="ARBA00009695"/>
    </source>
</evidence>
<proteinExistence type="inferred from homology"/>
<dbReference type="Pfam" id="PF02631">
    <property type="entry name" value="RecX_HTH2"/>
    <property type="match status" value="1"/>
</dbReference>
<evidence type="ECO:0000313" key="8">
    <source>
        <dbReference type="EMBL" id="HIU35182.1"/>
    </source>
</evidence>
<dbReference type="InterPro" id="IPR053924">
    <property type="entry name" value="RecX_HTH_2nd"/>
</dbReference>
<name>A0A9D1IFM8_9FIRM</name>
<dbReference type="Pfam" id="PF21982">
    <property type="entry name" value="RecX_HTH1"/>
    <property type="match status" value="1"/>
</dbReference>
<protein>
    <recommendedName>
        <fullName evidence="3 5">Regulatory protein RecX</fullName>
    </recommendedName>
</protein>
<dbReference type="HAMAP" id="MF_01114">
    <property type="entry name" value="RecX"/>
    <property type="match status" value="1"/>
</dbReference>
<dbReference type="GO" id="GO:0006282">
    <property type="term" value="P:regulation of DNA repair"/>
    <property type="evidence" value="ECO:0007669"/>
    <property type="project" value="UniProtKB-UniRule"/>
</dbReference>
<comment type="function">
    <text evidence="5">Modulates RecA activity.</text>
</comment>